<evidence type="ECO:0000313" key="4">
    <source>
        <dbReference type="Proteomes" id="UP000054805"/>
    </source>
</evidence>
<dbReference type="EMBL" id="JYDR01000023">
    <property type="protein sequence ID" value="KRY74641.1"/>
    <property type="molecule type" value="Genomic_DNA"/>
</dbReference>
<sequence length="62" mass="7468">MLISEWFKMFHQACLMFTRFIFCLNQISKTLAILCIYLLNISKNVFECKKKEFNSHLNMQNT</sequence>
<accession>A0A0V1IJU4</accession>
<evidence type="ECO:0000313" key="3">
    <source>
        <dbReference type="Proteomes" id="UP000054632"/>
    </source>
</evidence>
<organism evidence="2 4">
    <name type="scientific">Trichinella pseudospiralis</name>
    <name type="common">Parasitic roundworm</name>
    <dbReference type="NCBI Taxonomy" id="6337"/>
    <lineage>
        <taxon>Eukaryota</taxon>
        <taxon>Metazoa</taxon>
        <taxon>Ecdysozoa</taxon>
        <taxon>Nematoda</taxon>
        <taxon>Enoplea</taxon>
        <taxon>Dorylaimia</taxon>
        <taxon>Trichinellida</taxon>
        <taxon>Trichinellidae</taxon>
        <taxon>Trichinella</taxon>
    </lineage>
</organism>
<dbReference type="EMBL" id="JYDS01000155">
    <property type="protein sequence ID" value="KRZ23055.1"/>
    <property type="molecule type" value="Genomic_DNA"/>
</dbReference>
<name>A0A0V1IJU4_TRIPS</name>
<gene>
    <name evidence="1" type="ORF">T4A_4817</name>
    <name evidence="2" type="ORF">T4B_5022</name>
</gene>
<comment type="caution">
    <text evidence="2">The sequence shown here is derived from an EMBL/GenBank/DDBJ whole genome shotgun (WGS) entry which is preliminary data.</text>
</comment>
<protein>
    <submittedName>
        <fullName evidence="2">Uncharacterized protein</fullName>
    </submittedName>
</protein>
<dbReference type="Proteomes" id="UP000054632">
    <property type="component" value="Unassembled WGS sequence"/>
</dbReference>
<evidence type="ECO:0000313" key="2">
    <source>
        <dbReference type="EMBL" id="KRZ23055.1"/>
    </source>
</evidence>
<evidence type="ECO:0000313" key="1">
    <source>
        <dbReference type="EMBL" id="KRY74641.1"/>
    </source>
</evidence>
<proteinExistence type="predicted"/>
<dbReference type="Proteomes" id="UP000054805">
    <property type="component" value="Unassembled WGS sequence"/>
</dbReference>
<reference evidence="3 4" key="1">
    <citation type="submission" date="2015-01" db="EMBL/GenBank/DDBJ databases">
        <title>Evolution of Trichinella species and genotypes.</title>
        <authorList>
            <person name="Korhonen P.K."/>
            <person name="Edoardo P."/>
            <person name="Giuseppe L.R."/>
            <person name="Gasser R.B."/>
        </authorList>
    </citation>
    <scope>NUCLEOTIDE SEQUENCE [LARGE SCALE GENOMIC DNA]</scope>
    <source>
        <strain evidence="1">ISS13</strain>
        <strain evidence="2">ISS588</strain>
    </source>
</reference>
<keyword evidence="4" id="KW-1185">Reference proteome</keyword>
<dbReference type="AlphaFoldDB" id="A0A0V1IJU4"/>